<dbReference type="InterPro" id="IPR013786">
    <property type="entry name" value="AcylCoA_DH/ox_N"/>
</dbReference>
<evidence type="ECO:0000256" key="3">
    <source>
        <dbReference type="ARBA" id="ARBA00022630"/>
    </source>
</evidence>
<dbReference type="GeneID" id="36629137"/>
<evidence type="ECO:0000256" key="4">
    <source>
        <dbReference type="ARBA" id="ARBA00022827"/>
    </source>
</evidence>
<dbReference type="Gene3D" id="1.10.540.10">
    <property type="entry name" value="Acyl-CoA dehydrogenase/oxidase, N-terminal domain"/>
    <property type="match status" value="1"/>
</dbReference>
<organism evidence="9 10">
    <name type="scientific">Trichoderma harzianum CBS 226.95</name>
    <dbReference type="NCBI Taxonomy" id="983964"/>
    <lineage>
        <taxon>Eukaryota</taxon>
        <taxon>Fungi</taxon>
        <taxon>Dikarya</taxon>
        <taxon>Ascomycota</taxon>
        <taxon>Pezizomycotina</taxon>
        <taxon>Sordariomycetes</taxon>
        <taxon>Hypocreomycetidae</taxon>
        <taxon>Hypocreales</taxon>
        <taxon>Hypocreaceae</taxon>
        <taxon>Trichoderma</taxon>
    </lineage>
</organism>
<keyword evidence="4 5" id="KW-0274">FAD</keyword>
<dbReference type="FunFam" id="1.10.540.10:FF:000021">
    <property type="entry name" value="Isovaleryl-CoA dehydrogenase IvdA"/>
    <property type="match status" value="1"/>
</dbReference>
<dbReference type="Pfam" id="PF02770">
    <property type="entry name" value="Acyl-CoA_dh_M"/>
    <property type="match status" value="1"/>
</dbReference>
<evidence type="ECO:0000259" key="7">
    <source>
        <dbReference type="Pfam" id="PF02770"/>
    </source>
</evidence>
<evidence type="ECO:0000256" key="1">
    <source>
        <dbReference type="ARBA" id="ARBA00001974"/>
    </source>
</evidence>
<dbReference type="STRING" id="983964.A0A2T3ZY15"/>
<protein>
    <submittedName>
        <fullName evidence="9">Uncharacterized protein</fullName>
    </submittedName>
</protein>
<dbReference type="InterPro" id="IPR037069">
    <property type="entry name" value="AcylCoA_DH/ox_N_sf"/>
</dbReference>
<feature type="domain" description="Acyl-CoA dehydrogenase/oxidase N-terminal" evidence="8">
    <location>
        <begin position="52"/>
        <end position="163"/>
    </location>
</feature>
<dbReference type="GO" id="GO:0006552">
    <property type="term" value="P:L-leucine catabolic process"/>
    <property type="evidence" value="ECO:0007669"/>
    <property type="project" value="TreeGrafter"/>
</dbReference>
<dbReference type="PROSITE" id="PS51257">
    <property type="entry name" value="PROKAR_LIPOPROTEIN"/>
    <property type="match status" value="1"/>
</dbReference>
<evidence type="ECO:0000256" key="2">
    <source>
        <dbReference type="ARBA" id="ARBA00009347"/>
    </source>
</evidence>
<dbReference type="GO" id="GO:0008470">
    <property type="term" value="F:3-methylbutanoyl-CoA dehydrogenase activity"/>
    <property type="evidence" value="ECO:0007669"/>
    <property type="project" value="TreeGrafter"/>
</dbReference>
<dbReference type="InterPro" id="IPR036250">
    <property type="entry name" value="AcylCo_DH-like_C"/>
</dbReference>
<proteinExistence type="inferred from homology"/>
<dbReference type="FunFam" id="2.40.110.10:FF:000004">
    <property type="entry name" value="Isovaleryl-CoA dehydrogenase, mitochondrial"/>
    <property type="match status" value="1"/>
</dbReference>
<dbReference type="GO" id="GO:0050660">
    <property type="term" value="F:flavin adenine dinucleotide binding"/>
    <property type="evidence" value="ECO:0007669"/>
    <property type="project" value="InterPro"/>
</dbReference>
<accession>A0A2T3ZY15</accession>
<dbReference type="InterPro" id="IPR006089">
    <property type="entry name" value="Acyl-CoA_DH_CS"/>
</dbReference>
<dbReference type="InterPro" id="IPR046373">
    <property type="entry name" value="Acyl-CoA_Oxase/DH_mid-dom_sf"/>
</dbReference>
<dbReference type="EMBL" id="KZ679690">
    <property type="protein sequence ID" value="PTB49716.1"/>
    <property type="molecule type" value="Genomic_DNA"/>
</dbReference>
<feature type="domain" description="Acyl-CoA dehydrogenase/oxidase C-terminal" evidence="6">
    <location>
        <begin position="275"/>
        <end position="423"/>
    </location>
</feature>
<name>A0A2T3ZY15_TRIHA</name>
<keyword evidence="5" id="KW-0560">Oxidoreductase</keyword>
<comment type="cofactor">
    <cofactor evidence="1 5">
        <name>FAD</name>
        <dbReference type="ChEBI" id="CHEBI:57692"/>
    </cofactor>
</comment>
<reference evidence="9 10" key="1">
    <citation type="submission" date="2016-07" db="EMBL/GenBank/DDBJ databases">
        <title>Multiple horizontal gene transfer events from other fungi enriched the ability of initially mycotrophic Trichoderma (Ascomycota) to feed on dead plant biomass.</title>
        <authorList>
            <consortium name="DOE Joint Genome Institute"/>
            <person name="Aerts A."/>
            <person name="Atanasova L."/>
            <person name="Chenthamara K."/>
            <person name="Zhang J."/>
            <person name="Grujic M."/>
            <person name="Henrissat B."/>
            <person name="Kuo A."/>
            <person name="Salamov A."/>
            <person name="Lipzen A."/>
            <person name="Labutti K."/>
            <person name="Barry K."/>
            <person name="Miao Y."/>
            <person name="Rahimi M.J."/>
            <person name="Shen Q."/>
            <person name="Grigoriev I.V."/>
            <person name="Kubicek C.P."/>
            <person name="Druzhinina I.S."/>
        </authorList>
    </citation>
    <scope>NUCLEOTIDE SEQUENCE [LARGE SCALE GENOMIC DNA]</scope>
    <source>
        <strain evidence="9 10">CBS 226.95</strain>
    </source>
</reference>
<keyword evidence="10" id="KW-1185">Reference proteome</keyword>
<evidence type="ECO:0000256" key="5">
    <source>
        <dbReference type="RuleBase" id="RU362125"/>
    </source>
</evidence>
<dbReference type="SUPFAM" id="SSF56645">
    <property type="entry name" value="Acyl-CoA dehydrogenase NM domain-like"/>
    <property type="match status" value="1"/>
</dbReference>
<dbReference type="Gene3D" id="1.20.140.10">
    <property type="entry name" value="Butyryl-CoA Dehydrogenase, subunit A, domain 3"/>
    <property type="match status" value="1"/>
</dbReference>
<dbReference type="AlphaFoldDB" id="A0A2T3ZY15"/>
<dbReference type="PANTHER" id="PTHR43884">
    <property type="entry name" value="ACYL-COA DEHYDROGENASE"/>
    <property type="match status" value="1"/>
</dbReference>
<evidence type="ECO:0000259" key="6">
    <source>
        <dbReference type="Pfam" id="PF00441"/>
    </source>
</evidence>
<sequence>MASLRSFSRLARPVRPSISLRPAAFSPASSISCQKRLHSQKHPKGFVPPSQEELDELRERVYDFTRREIPEELAAKTDKSNAFPMEMWEKMGEAGFLGVTADEDYGGLGMGYQAHCIVLEEMSRASGSIALSYAAHSQLCVNQISLNGSPEQKQKYLPGLIAGTSVGALAMSESGSGSDVVSMRTSAKAVDGGYVLNGTKMWITNGPDAHVIVVYAKTEPEKGSKGITAFLVDTKAEGFSCARKLDKMGMRGSNTGELVFENVFVPTENILGKVNGGVRVLMEGLDLERLVLSAGPLGLMQASLDVALPFSHQRKQFGQPIAHNQLIQGRLADMYTKLQASRAYTYNTARMVDEQGVIRTEDCAGAILYAAERATEVALDCIQLLGGMGYTEEMPASRILRDAKLYEIGAGTSEIRRMVIGRAFNKKYANA</sequence>
<feature type="domain" description="Acyl-CoA oxidase/dehydrogenase middle" evidence="7">
    <location>
        <begin position="168"/>
        <end position="263"/>
    </location>
</feature>
<dbReference type="Gene3D" id="2.40.110.10">
    <property type="entry name" value="Butyryl-CoA Dehydrogenase, subunit A, domain 2"/>
    <property type="match status" value="1"/>
</dbReference>
<dbReference type="PROSITE" id="PS00073">
    <property type="entry name" value="ACYL_COA_DH_2"/>
    <property type="match status" value="1"/>
</dbReference>
<dbReference type="InterPro" id="IPR006091">
    <property type="entry name" value="Acyl-CoA_Oxase/DH_mid-dom"/>
</dbReference>
<dbReference type="RefSeq" id="XP_024769393.1">
    <property type="nucleotide sequence ID" value="XM_024920568.1"/>
</dbReference>
<dbReference type="FunFam" id="1.20.140.10:FF:000003">
    <property type="entry name" value="isovaleryl-CoA dehydrogenase, mitochondrial"/>
    <property type="match status" value="1"/>
</dbReference>
<dbReference type="PROSITE" id="PS00072">
    <property type="entry name" value="ACYL_COA_DH_1"/>
    <property type="match status" value="1"/>
</dbReference>
<keyword evidence="3 5" id="KW-0285">Flavoprotein</keyword>
<dbReference type="InterPro" id="IPR009075">
    <property type="entry name" value="AcylCo_DH/oxidase_C"/>
</dbReference>
<dbReference type="Pfam" id="PF00441">
    <property type="entry name" value="Acyl-CoA_dh_1"/>
    <property type="match status" value="1"/>
</dbReference>
<dbReference type="SUPFAM" id="SSF47203">
    <property type="entry name" value="Acyl-CoA dehydrogenase C-terminal domain-like"/>
    <property type="match status" value="1"/>
</dbReference>
<dbReference type="Proteomes" id="UP000241690">
    <property type="component" value="Unassembled WGS sequence"/>
</dbReference>
<comment type="similarity">
    <text evidence="2 5">Belongs to the acyl-CoA dehydrogenase family.</text>
</comment>
<dbReference type="Pfam" id="PF02771">
    <property type="entry name" value="Acyl-CoA_dh_N"/>
    <property type="match status" value="1"/>
</dbReference>
<evidence type="ECO:0000259" key="8">
    <source>
        <dbReference type="Pfam" id="PF02771"/>
    </source>
</evidence>
<dbReference type="InterPro" id="IPR009100">
    <property type="entry name" value="AcylCoA_DH/oxidase_NM_dom_sf"/>
</dbReference>
<dbReference type="PANTHER" id="PTHR43884:SF18">
    <property type="entry name" value="ISOVALERYL-COENZYME A DEHYDROGENASE"/>
    <property type="match status" value="1"/>
</dbReference>
<gene>
    <name evidence="9" type="ORF">M431DRAFT_524241</name>
</gene>
<evidence type="ECO:0000313" key="10">
    <source>
        <dbReference type="Proteomes" id="UP000241690"/>
    </source>
</evidence>
<evidence type="ECO:0000313" key="9">
    <source>
        <dbReference type="EMBL" id="PTB49716.1"/>
    </source>
</evidence>